<gene>
    <name evidence="11" type="ORF">JAAARDRAFT_43030</name>
</gene>
<feature type="region of interest" description="Disordered" evidence="7">
    <location>
        <begin position="812"/>
        <end position="895"/>
    </location>
</feature>
<feature type="transmembrane region" description="Helical" evidence="8">
    <location>
        <begin position="224"/>
        <end position="242"/>
    </location>
</feature>
<feature type="modified residue" description="4-aspartylphosphate" evidence="6">
    <location>
        <position position="998"/>
    </location>
</feature>
<evidence type="ECO:0000313" key="11">
    <source>
        <dbReference type="EMBL" id="KDQ49238.1"/>
    </source>
</evidence>
<reference evidence="12" key="1">
    <citation type="journal article" date="2014" name="Proc. Natl. Acad. Sci. U.S.A.">
        <title>Extensive sampling of basidiomycete genomes demonstrates inadequacy of the white-rot/brown-rot paradigm for wood decay fungi.</title>
        <authorList>
            <person name="Riley R."/>
            <person name="Salamov A.A."/>
            <person name="Brown D.W."/>
            <person name="Nagy L.G."/>
            <person name="Floudas D."/>
            <person name="Held B.W."/>
            <person name="Levasseur A."/>
            <person name="Lombard V."/>
            <person name="Morin E."/>
            <person name="Otillar R."/>
            <person name="Lindquist E.A."/>
            <person name="Sun H."/>
            <person name="LaButti K.M."/>
            <person name="Schmutz J."/>
            <person name="Jabbour D."/>
            <person name="Luo H."/>
            <person name="Baker S.E."/>
            <person name="Pisabarro A.G."/>
            <person name="Walton J.D."/>
            <person name="Blanchette R.A."/>
            <person name="Henrissat B."/>
            <person name="Martin F."/>
            <person name="Cullen D."/>
            <person name="Hibbett D.S."/>
            <person name="Grigoriev I.V."/>
        </authorList>
    </citation>
    <scope>NUCLEOTIDE SEQUENCE [LARGE SCALE GENOMIC DNA]</scope>
    <source>
        <strain evidence="12">MUCL 33604</strain>
    </source>
</reference>
<dbReference type="InterPro" id="IPR036097">
    <property type="entry name" value="HisK_dim/P_sf"/>
</dbReference>
<dbReference type="SUPFAM" id="SSF47384">
    <property type="entry name" value="Homodimeric domain of signal transducing histidine kinase"/>
    <property type="match status" value="1"/>
</dbReference>
<dbReference type="EC" id="2.7.13.3" evidence="2"/>
<keyword evidence="12" id="KW-1185">Reference proteome</keyword>
<evidence type="ECO:0000256" key="8">
    <source>
        <dbReference type="SAM" id="Phobius"/>
    </source>
</evidence>
<dbReference type="PROSITE" id="PS50110">
    <property type="entry name" value="RESPONSE_REGULATORY"/>
    <property type="match status" value="1"/>
</dbReference>
<dbReference type="CDD" id="cd00082">
    <property type="entry name" value="HisKA"/>
    <property type="match status" value="1"/>
</dbReference>
<dbReference type="SMART" id="SM00387">
    <property type="entry name" value="HATPase_c"/>
    <property type="match status" value="1"/>
</dbReference>
<dbReference type="InterPro" id="IPR003661">
    <property type="entry name" value="HisK_dim/P_dom"/>
</dbReference>
<sequence length="1077" mass="119094">MPFWTSALRGRHAESHRTSSQALNKEGESQDAPASKTEIPLDDIGGAESAGLPMPVLQSAMSNPQRRRQKNKSARIEGGFTVHWARFRHRMGTGTAPSTSENIEENGTTDSSVVRPRRFIEDAEAEEVDEVVVDRAWLDPDMKTSVTHSEHEEKTSHPGGITGTNTDHDSFATHAEGFWASCPPLIVLRWRIWPSVMEFFWVRFVDPKSENHYRKELWFMRKSLALWSAFFFILTWVIGVAFVPPPRVLMDDIFYYAITTITILPLPFLVMYDFPRDRPLFYQCYLVCSTWCWAIYQILFLYMCGYYNPNRSLFTCGKKDFIGTFYYTSGLPTIAMFGLKLDRFPSMVAALIFLILSCVLVVPEHAIFSRDILDFIVYQCFLLYVHYMRENAERRLYTLRDQLKVQFRATQKAQVNESKAADSKRRLTSYVFHEVRVPLNTALLAAQNMEASGVIGKGQEVEFRALEASLTMMSKVLNDVLDFNRLDSGRFESVSKPYAFHKAMRSLLAPIRLATDARKLELLTDFDKSIDDLSRRAMYEATGRSSNEIAGIMTEVPDEDGIVVGDEMRLRQIITNLASNACKFTPPGGKIFISTKIILPSGNLPSMPMTPDYADNSVARDYGSRSIDGSEGQGLSVKALNQHEKSLSKPLEWIVVRIEVTDTGYGIPPKEMVQSKLFSAFNQTEQGRQQGGKGTGLGLALVRQIVKRSGGRLGVRSKVGQGSTFWVELPLGVGKKALPESTPSISQTGSSQNKGFGFAVEDGVIKSLALPVDIEVDPVISPTLRNATAHKLAQSGNLASLLVHTPPALNDFGDPLSAEDSSSSHALTDPMLTPMTDDPPPIQPTTDEPRPERPLLSPGSSSSETTAGDVDTPHVETTPEPLPSKTQRPVSPIPPNIKMPARTPLPKPPPVESGLPVLVVDDDPLTRLLMSRMLTRMGCQVSTAENGELALEMIMGRAPHGCPSPMPTPGSEKGLSGQLGEGVVEDHTPSKYAVVFLDNQMPVCSGVEACKRLRAAGRRDLVVGVTGNALLSDQQEYLDAGVDHVLTKPVLERSLRNMVEVAAQRRKHTSATLDHPP</sequence>
<dbReference type="InterPro" id="IPR005467">
    <property type="entry name" value="His_kinase_dom"/>
</dbReference>
<name>A0A067P2T5_9AGAM</name>
<dbReference type="Pfam" id="PF00512">
    <property type="entry name" value="HisKA"/>
    <property type="match status" value="1"/>
</dbReference>
<feature type="transmembrane region" description="Helical" evidence="8">
    <location>
        <begin position="254"/>
        <end position="272"/>
    </location>
</feature>
<evidence type="ECO:0000256" key="2">
    <source>
        <dbReference type="ARBA" id="ARBA00012438"/>
    </source>
</evidence>
<evidence type="ECO:0000256" key="1">
    <source>
        <dbReference type="ARBA" id="ARBA00000085"/>
    </source>
</evidence>
<proteinExistence type="predicted"/>
<feature type="compositionally biased region" description="Low complexity" evidence="7">
    <location>
        <begin position="827"/>
        <end position="836"/>
    </location>
</feature>
<dbReference type="OrthoDB" id="60033at2759"/>
<dbReference type="Gene3D" id="3.40.50.2300">
    <property type="match status" value="1"/>
</dbReference>
<dbReference type="Gene3D" id="3.30.565.10">
    <property type="entry name" value="Histidine kinase-like ATPase, C-terminal domain"/>
    <property type="match status" value="1"/>
</dbReference>
<dbReference type="GO" id="GO:0000155">
    <property type="term" value="F:phosphorelay sensor kinase activity"/>
    <property type="evidence" value="ECO:0007669"/>
    <property type="project" value="InterPro"/>
</dbReference>
<dbReference type="CDD" id="cd17546">
    <property type="entry name" value="REC_hyHK_CKI1_RcsC-like"/>
    <property type="match status" value="1"/>
</dbReference>
<dbReference type="InterPro" id="IPR003594">
    <property type="entry name" value="HATPase_dom"/>
</dbReference>
<evidence type="ECO:0000259" key="10">
    <source>
        <dbReference type="PROSITE" id="PS50110"/>
    </source>
</evidence>
<feature type="region of interest" description="Disordered" evidence="7">
    <location>
        <begin position="1"/>
        <end position="79"/>
    </location>
</feature>
<evidence type="ECO:0000256" key="5">
    <source>
        <dbReference type="ARBA" id="ARBA00022777"/>
    </source>
</evidence>
<dbReference type="SUPFAM" id="SSF52172">
    <property type="entry name" value="CheY-like"/>
    <property type="match status" value="1"/>
</dbReference>
<dbReference type="Gene3D" id="1.10.287.130">
    <property type="match status" value="1"/>
</dbReference>
<dbReference type="SUPFAM" id="SSF55874">
    <property type="entry name" value="ATPase domain of HSP90 chaperone/DNA topoisomerase II/histidine kinase"/>
    <property type="match status" value="1"/>
</dbReference>
<dbReference type="Pfam" id="PF02518">
    <property type="entry name" value="HATPase_c"/>
    <property type="match status" value="1"/>
</dbReference>
<evidence type="ECO:0000256" key="7">
    <source>
        <dbReference type="SAM" id="MobiDB-lite"/>
    </source>
</evidence>
<evidence type="ECO:0000256" key="4">
    <source>
        <dbReference type="ARBA" id="ARBA00022679"/>
    </source>
</evidence>
<feature type="domain" description="Histidine kinase" evidence="9">
    <location>
        <begin position="430"/>
        <end position="733"/>
    </location>
</feature>
<feature type="domain" description="Response regulatory" evidence="10">
    <location>
        <begin position="916"/>
        <end position="1063"/>
    </location>
</feature>
<feature type="compositionally biased region" description="Polar residues" evidence="7">
    <location>
        <begin position="95"/>
        <end position="112"/>
    </location>
</feature>
<protein>
    <recommendedName>
        <fullName evidence="2">histidine kinase</fullName>
        <ecNumber evidence="2">2.7.13.3</ecNumber>
    </recommendedName>
</protein>
<dbReference type="SMART" id="SM00448">
    <property type="entry name" value="REC"/>
    <property type="match status" value="1"/>
</dbReference>
<organism evidence="11 12">
    <name type="scientific">Jaapia argillacea MUCL 33604</name>
    <dbReference type="NCBI Taxonomy" id="933084"/>
    <lineage>
        <taxon>Eukaryota</taxon>
        <taxon>Fungi</taxon>
        <taxon>Dikarya</taxon>
        <taxon>Basidiomycota</taxon>
        <taxon>Agaricomycotina</taxon>
        <taxon>Agaricomycetes</taxon>
        <taxon>Agaricomycetidae</taxon>
        <taxon>Jaapiales</taxon>
        <taxon>Jaapiaceae</taxon>
        <taxon>Jaapia</taxon>
    </lineage>
</organism>
<evidence type="ECO:0000256" key="3">
    <source>
        <dbReference type="ARBA" id="ARBA00022553"/>
    </source>
</evidence>
<dbReference type="InterPro" id="IPR001789">
    <property type="entry name" value="Sig_transdc_resp-reg_receiver"/>
</dbReference>
<dbReference type="Pfam" id="PF00072">
    <property type="entry name" value="Response_reg"/>
    <property type="match status" value="1"/>
</dbReference>
<feature type="region of interest" description="Disordered" evidence="7">
    <location>
        <begin position="92"/>
        <end position="112"/>
    </location>
</feature>
<dbReference type="PROSITE" id="PS50109">
    <property type="entry name" value="HIS_KIN"/>
    <property type="match status" value="1"/>
</dbReference>
<dbReference type="AlphaFoldDB" id="A0A067P2T5"/>
<dbReference type="PANTHER" id="PTHR43047:SF66">
    <property type="entry name" value="HISKA"/>
    <property type="match status" value="1"/>
</dbReference>
<dbReference type="Proteomes" id="UP000027265">
    <property type="component" value="Unassembled WGS sequence"/>
</dbReference>
<dbReference type="InterPro" id="IPR004358">
    <property type="entry name" value="Sig_transdc_His_kin-like_C"/>
</dbReference>
<feature type="transmembrane region" description="Helical" evidence="8">
    <location>
        <begin position="284"/>
        <end position="303"/>
    </location>
</feature>
<keyword evidence="8" id="KW-1133">Transmembrane helix</keyword>
<dbReference type="GO" id="GO:0005886">
    <property type="term" value="C:plasma membrane"/>
    <property type="evidence" value="ECO:0007669"/>
    <property type="project" value="TreeGrafter"/>
</dbReference>
<dbReference type="InterPro" id="IPR036890">
    <property type="entry name" value="HATPase_C_sf"/>
</dbReference>
<dbReference type="EMBL" id="KL197794">
    <property type="protein sequence ID" value="KDQ49238.1"/>
    <property type="molecule type" value="Genomic_DNA"/>
</dbReference>
<evidence type="ECO:0000259" key="9">
    <source>
        <dbReference type="PROSITE" id="PS50109"/>
    </source>
</evidence>
<keyword evidence="8" id="KW-0812">Transmembrane</keyword>
<dbReference type="PANTHER" id="PTHR43047">
    <property type="entry name" value="TWO-COMPONENT HISTIDINE PROTEIN KINASE"/>
    <property type="match status" value="1"/>
</dbReference>
<dbReference type="SMART" id="SM00388">
    <property type="entry name" value="HisKA"/>
    <property type="match status" value="1"/>
</dbReference>
<feature type="transmembrane region" description="Helical" evidence="8">
    <location>
        <begin position="344"/>
        <end position="363"/>
    </location>
</feature>
<comment type="catalytic activity">
    <reaction evidence="1">
        <text>ATP + protein L-histidine = ADP + protein N-phospho-L-histidine.</text>
        <dbReference type="EC" id="2.7.13.3"/>
    </reaction>
</comment>
<keyword evidence="3 6" id="KW-0597">Phosphoprotein</keyword>
<dbReference type="HOGENOM" id="CLU_006108_0_0_1"/>
<dbReference type="InterPro" id="IPR011006">
    <property type="entry name" value="CheY-like_superfamily"/>
</dbReference>
<keyword evidence="4" id="KW-0808">Transferase</keyword>
<dbReference type="GO" id="GO:0009927">
    <property type="term" value="F:histidine phosphotransfer kinase activity"/>
    <property type="evidence" value="ECO:0007669"/>
    <property type="project" value="TreeGrafter"/>
</dbReference>
<keyword evidence="5" id="KW-0418">Kinase</keyword>
<evidence type="ECO:0000313" key="12">
    <source>
        <dbReference type="Proteomes" id="UP000027265"/>
    </source>
</evidence>
<keyword evidence="8" id="KW-0472">Membrane</keyword>
<evidence type="ECO:0000256" key="6">
    <source>
        <dbReference type="PROSITE-ProRule" id="PRU00169"/>
    </source>
</evidence>
<dbReference type="InParanoid" id="A0A067P2T5"/>
<dbReference type="STRING" id="933084.A0A067P2T5"/>
<accession>A0A067P2T5</accession>
<dbReference type="PRINTS" id="PR00344">
    <property type="entry name" value="BCTRLSENSOR"/>
</dbReference>